<dbReference type="OMA" id="EMIGTVH"/>
<dbReference type="STRING" id="1156394.T0Q328"/>
<dbReference type="RefSeq" id="XP_008618740.1">
    <property type="nucleotide sequence ID" value="XM_008620518.1"/>
</dbReference>
<reference evidence="7 8" key="1">
    <citation type="submission" date="2012-04" db="EMBL/GenBank/DDBJ databases">
        <title>The Genome Sequence of Saprolegnia declina VS20.</title>
        <authorList>
            <consortium name="The Broad Institute Genome Sequencing Platform"/>
            <person name="Russ C."/>
            <person name="Nusbaum C."/>
            <person name="Tyler B."/>
            <person name="van West P."/>
            <person name="Dieguez-Uribeondo J."/>
            <person name="de Bruijn I."/>
            <person name="Tripathy S."/>
            <person name="Jiang R."/>
            <person name="Young S.K."/>
            <person name="Zeng Q."/>
            <person name="Gargeya S."/>
            <person name="Fitzgerald M."/>
            <person name="Haas B."/>
            <person name="Abouelleil A."/>
            <person name="Alvarado L."/>
            <person name="Arachchi H.M."/>
            <person name="Berlin A."/>
            <person name="Chapman S.B."/>
            <person name="Goldberg J."/>
            <person name="Griggs A."/>
            <person name="Gujja S."/>
            <person name="Hansen M."/>
            <person name="Howarth C."/>
            <person name="Imamovic A."/>
            <person name="Larimer J."/>
            <person name="McCowen C."/>
            <person name="Montmayeur A."/>
            <person name="Murphy C."/>
            <person name="Neiman D."/>
            <person name="Pearson M."/>
            <person name="Priest M."/>
            <person name="Roberts A."/>
            <person name="Saif S."/>
            <person name="Shea T."/>
            <person name="Sisk P."/>
            <person name="Sykes S."/>
            <person name="Wortman J."/>
            <person name="Nusbaum C."/>
            <person name="Birren B."/>
        </authorList>
    </citation>
    <scope>NUCLEOTIDE SEQUENCE [LARGE SCALE GENOMIC DNA]</scope>
    <source>
        <strain evidence="7 8">VS20</strain>
    </source>
</reference>
<evidence type="ECO:0000256" key="5">
    <source>
        <dbReference type="SAM" id="MobiDB-lite"/>
    </source>
</evidence>
<dbReference type="PROSITE" id="PS01358">
    <property type="entry name" value="ZF_RANBP2_1"/>
    <property type="match status" value="1"/>
</dbReference>
<feature type="compositionally biased region" description="Basic residues" evidence="5">
    <location>
        <begin position="30"/>
        <end position="42"/>
    </location>
</feature>
<dbReference type="AlphaFoldDB" id="T0Q328"/>
<dbReference type="EMBL" id="JH767202">
    <property type="protein sequence ID" value="EQC27810.1"/>
    <property type="molecule type" value="Genomic_DNA"/>
</dbReference>
<dbReference type="InterPro" id="IPR036443">
    <property type="entry name" value="Znf_RanBP2_sf"/>
</dbReference>
<evidence type="ECO:0000256" key="4">
    <source>
        <dbReference type="PROSITE-ProRule" id="PRU00322"/>
    </source>
</evidence>
<dbReference type="eggNOG" id="ENOG502STD6">
    <property type="taxonomic scope" value="Eukaryota"/>
</dbReference>
<organism evidence="7 8">
    <name type="scientific">Saprolegnia diclina (strain VS20)</name>
    <dbReference type="NCBI Taxonomy" id="1156394"/>
    <lineage>
        <taxon>Eukaryota</taxon>
        <taxon>Sar</taxon>
        <taxon>Stramenopiles</taxon>
        <taxon>Oomycota</taxon>
        <taxon>Saprolegniomycetes</taxon>
        <taxon>Saprolegniales</taxon>
        <taxon>Saprolegniaceae</taxon>
        <taxon>Saprolegnia</taxon>
    </lineage>
</organism>
<proteinExistence type="predicted"/>
<evidence type="ECO:0000259" key="6">
    <source>
        <dbReference type="PROSITE" id="PS50199"/>
    </source>
</evidence>
<keyword evidence="1" id="KW-0479">Metal-binding</keyword>
<dbReference type="Proteomes" id="UP000030762">
    <property type="component" value="Unassembled WGS sequence"/>
</dbReference>
<dbReference type="InParanoid" id="T0Q328"/>
<evidence type="ECO:0000256" key="2">
    <source>
        <dbReference type="ARBA" id="ARBA00022771"/>
    </source>
</evidence>
<dbReference type="GO" id="GO:0008270">
    <property type="term" value="F:zinc ion binding"/>
    <property type="evidence" value="ECO:0007669"/>
    <property type="project" value="UniProtKB-KW"/>
</dbReference>
<dbReference type="GeneID" id="19955121"/>
<dbReference type="PROSITE" id="PS50199">
    <property type="entry name" value="ZF_RANBP2_2"/>
    <property type="match status" value="1"/>
</dbReference>
<accession>T0Q328</accession>
<dbReference type="SUPFAM" id="SSF90209">
    <property type="entry name" value="Ran binding protein zinc finger-like"/>
    <property type="match status" value="1"/>
</dbReference>
<dbReference type="InterPro" id="IPR001876">
    <property type="entry name" value="Znf_RanBP2"/>
</dbReference>
<keyword evidence="3" id="KW-0862">Zinc</keyword>
<dbReference type="VEuPathDB" id="FungiDB:SDRG_14394"/>
<keyword evidence="8" id="KW-1185">Reference proteome</keyword>
<evidence type="ECO:0000313" key="8">
    <source>
        <dbReference type="Proteomes" id="UP000030762"/>
    </source>
</evidence>
<feature type="compositionally biased region" description="Basic residues" evidence="5">
    <location>
        <begin position="62"/>
        <end position="84"/>
    </location>
</feature>
<dbReference type="OrthoDB" id="79186at2759"/>
<feature type="region of interest" description="Disordered" evidence="5">
    <location>
        <begin position="1"/>
        <end position="100"/>
    </location>
</feature>
<feature type="compositionally biased region" description="Basic and acidic residues" evidence="5">
    <location>
        <begin position="44"/>
        <end position="53"/>
    </location>
</feature>
<evidence type="ECO:0000256" key="3">
    <source>
        <dbReference type="ARBA" id="ARBA00022833"/>
    </source>
</evidence>
<keyword evidence="2 4" id="KW-0863">Zinc-finger</keyword>
<evidence type="ECO:0000256" key="1">
    <source>
        <dbReference type="ARBA" id="ARBA00022723"/>
    </source>
</evidence>
<protein>
    <recommendedName>
        <fullName evidence="6">RanBP2-type domain-containing protein</fullName>
    </recommendedName>
</protein>
<gene>
    <name evidence="7" type="ORF">SDRG_14394</name>
</gene>
<feature type="domain" description="RanBP2-type" evidence="6">
    <location>
        <begin position="160"/>
        <end position="193"/>
    </location>
</feature>
<name>T0Q328_SAPDV</name>
<feature type="compositionally biased region" description="Basic residues" evidence="5">
    <location>
        <begin position="1"/>
        <end position="12"/>
    </location>
</feature>
<evidence type="ECO:0000313" key="7">
    <source>
        <dbReference type="EMBL" id="EQC27810.1"/>
    </source>
</evidence>
<sequence length="197" mass="22165">METSTRRHRSRSRSQSEPRSRSRSRSASVGRRRRSRRSRSRSGSRSDSRENRHGNVSPSPDRRRKKEKKEKKRKHKKEKSKKRHPDSAPSSPRIRDSGNVFDAFARADEPDAPAAAAVPAPASTKRDFFAQLKHQESGKEMIGTVHASGRKVESATSILAPGNDNWDCVKPGCSNSNMKKALSCMKCGAMRRISAWR</sequence>